<proteinExistence type="predicted"/>
<evidence type="ECO:0008006" key="3">
    <source>
        <dbReference type="Google" id="ProtNLM"/>
    </source>
</evidence>
<comment type="caution">
    <text evidence="1">The sequence shown here is derived from an EMBL/GenBank/DDBJ whole genome shotgun (WGS) entry which is preliminary data.</text>
</comment>
<dbReference type="PANTHER" id="PTHR33973:SF4">
    <property type="entry name" value="OS07G0153300 PROTEIN"/>
    <property type="match status" value="1"/>
</dbReference>
<dbReference type="PANTHER" id="PTHR33973">
    <property type="entry name" value="OS07G0153300 PROTEIN"/>
    <property type="match status" value="1"/>
</dbReference>
<dbReference type="Pfam" id="PF07103">
    <property type="entry name" value="DUF1365"/>
    <property type="match status" value="1"/>
</dbReference>
<reference evidence="1 2" key="1">
    <citation type="submission" date="2019-03" db="EMBL/GenBank/DDBJ databases">
        <title>Genomic Encyclopedia of Type Strains, Phase IV (KMG-IV): sequencing the most valuable type-strain genomes for metagenomic binning, comparative biology and taxonomic classification.</title>
        <authorList>
            <person name="Goeker M."/>
        </authorList>
    </citation>
    <scope>NUCLEOTIDE SEQUENCE [LARGE SCALE GENOMIC DNA]</scope>
    <source>
        <strain evidence="1 2">DSM 23344</strain>
    </source>
</reference>
<dbReference type="InterPro" id="IPR010775">
    <property type="entry name" value="DUF1365"/>
</dbReference>
<evidence type="ECO:0000313" key="2">
    <source>
        <dbReference type="Proteomes" id="UP000294980"/>
    </source>
</evidence>
<accession>A0A4R2KSP5</accession>
<dbReference type="AlphaFoldDB" id="A0A4R2KSP5"/>
<protein>
    <recommendedName>
        <fullName evidence="3">DUF1365 family protein</fullName>
    </recommendedName>
</protein>
<sequence length="258" mass="30111">MRGRTDTMTSRLYTGLLRHRRHLPRPHRFSYRVFMPFLRLDELPELFDDMLLWSARRPALGRFRRADFLGDPTIDLQTEVRRRILEETGRQHTGPIYLLANLRYFGLQMNPLCCYYCYADDGITLEYLVAEVTNTPWNERHSYVMQASNDSATLRSDFDKNFHVSPFNPMNMRYQWRSNTPGERLAIHLANSTEEGTVFDATLSLRAEPLTAGNLNRMLLRYPLMTAKVAAAIYWQALKLFIKRMPLYPHPKTGSSGV</sequence>
<organism evidence="1 2">
    <name type="scientific">Chromatocurvus halotolerans</name>
    <dbReference type="NCBI Taxonomy" id="1132028"/>
    <lineage>
        <taxon>Bacteria</taxon>
        <taxon>Pseudomonadati</taxon>
        <taxon>Pseudomonadota</taxon>
        <taxon>Gammaproteobacteria</taxon>
        <taxon>Cellvibrionales</taxon>
        <taxon>Halieaceae</taxon>
        <taxon>Chromatocurvus</taxon>
    </lineage>
</organism>
<gene>
    <name evidence="1" type="ORF">EV688_104239</name>
</gene>
<evidence type="ECO:0000313" key="1">
    <source>
        <dbReference type="EMBL" id="TCO76784.1"/>
    </source>
</evidence>
<name>A0A4R2KSP5_9GAMM</name>
<dbReference type="Proteomes" id="UP000294980">
    <property type="component" value="Unassembled WGS sequence"/>
</dbReference>
<dbReference type="EMBL" id="SLWX01000004">
    <property type="protein sequence ID" value="TCO76784.1"/>
    <property type="molecule type" value="Genomic_DNA"/>
</dbReference>
<keyword evidence="2" id="KW-1185">Reference proteome</keyword>